<dbReference type="AlphaFoldDB" id="A0A139IKD6"/>
<comment type="caution">
    <text evidence="1">The sequence shown here is derived from an EMBL/GenBank/DDBJ whole genome shotgun (WGS) entry which is preliminary data.</text>
</comment>
<protein>
    <submittedName>
        <fullName evidence="1">Uncharacterized protein</fullName>
    </submittedName>
</protein>
<keyword evidence="2" id="KW-1185">Reference proteome</keyword>
<gene>
    <name evidence="1" type="ORF">AC579_6458</name>
</gene>
<reference evidence="1 2" key="1">
    <citation type="submission" date="2015-07" db="EMBL/GenBank/DDBJ databases">
        <title>Comparative genomics of the Sigatoka disease complex on banana suggests a link between parallel evolutionary changes in Pseudocercospora fijiensis and Pseudocercospora eumusae and increased virulence on the banana host.</title>
        <authorList>
            <person name="Chang T.-C."/>
            <person name="Salvucci A."/>
            <person name="Crous P.W."/>
            <person name="Stergiopoulos I."/>
        </authorList>
    </citation>
    <scope>NUCLEOTIDE SEQUENCE [LARGE SCALE GENOMIC DNA]</scope>
    <source>
        <strain evidence="1 2">CBS 116634</strain>
    </source>
</reference>
<evidence type="ECO:0000313" key="2">
    <source>
        <dbReference type="Proteomes" id="UP000073492"/>
    </source>
</evidence>
<organism evidence="1 2">
    <name type="scientific">Pseudocercospora musae</name>
    <dbReference type="NCBI Taxonomy" id="113226"/>
    <lineage>
        <taxon>Eukaryota</taxon>
        <taxon>Fungi</taxon>
        <taxon>Dikarya</taxon>
        <taxon>Ascomycota</taxon>
        <taxon>Pezizomycotina</taxon>
        <taxon>Dothideomycetes</taxon>
        <taxon>Dothideomycetidae</taxon>
        <taxon>Mycosphaerellales</taxon>
        <taxon>Mycosphaerellaceae</taxon>
        <taxon>Pseudocercospora</taxon>
    </lineage>
</organism>
<proteinExistence type="predicted"/>
<name>A0A139IKD6_9PEZI</name>
<accession>A0A139IKD6</accession>
<sequence>MIRLGDNIKILTNQLEGISNTPARQVWFARVRAVETEIATLKIKIKTNAFTCDGSNASNETQHEAAVSRVETLEQARKFVRPAKQIGIPWLCRSSTSTIERVGSARLRSRNSEERSMGLCSRFSATLASMICKCTRFKNGFRVPITQFNRSDAAWVSNRSPCLKQQQKNLGSSHFSARASAAQDDRHCEPHLDEQWLAKCEVMSCLKTLEPKFYGTLNVCCLIHPILHVKAGGSRKLSIELLFPTCPAVWNIHNRMLDRIISYLKEADFGLEMKLQGAETKIRQLEKRAPKTHLPNGSKQSRA</sequence>
<evidence type="ECO:0000313" key="1">
    <source>
        <dbReference type="EMBL" id="KXT15114.1"/>
    </source>
</evidence>
<dbReference type="EMBL" id="LFZO01000066">
    <property type="protein sequence ID" value="KXT15114.1"/>
    <property type="molecule type" value="Genomic_DNA"/>
</dbReference>
<dbReference type="Proteomes" id="UP000073492">
    <property type="component" value="Unassembled WGS sequence"/>
</dbReference>